<dbReference type="Proteomes" id="UP000324222">
    <property type="component" value="Unassembled WGS sequence"/>
</dbReference>
<accession>A0A5B7EGH3</accession>
<protein>
    <recommendedName>
        <fullName evidence="4">Endonuclease/exonuclease/phosphatase domain-containing protein</fullName>
    </recommendedName>
</protein>
<dbReference type="EMBL" id="VSRR010002475">
    <property type="protein sequence ID" value="MPC31624.1"/>
    <property type="molecule type" value="Genomic_DNA"/>
</dbReference>
<comment type="caution">
    <text evidence="2">The sequence shown here is derived from an EMBL/GenBank/DDBJ whole genome shotgun (WGS) entry which is preliminary data.</text>
</comment>
<evidence type="ECO:0008006" key="4">
    <source>
        <dbReference type="Google" id="ProtNLM"/>
    </source>
</evidence>
<keyword evidence="3" id="KW-1185">Reference proteome</keyword>
<sequence length="170" mass="19476">MAIPNPASKSPSGKGTRNVPRPDCSLLGEPRCLNTSLNFFFINFFNIRDLRYHFQSVEHHLFSTKSHLLFLTETQLSEAMDSSPFSVPSYFFISSKVEHILSLYPFVEISILGDFNVHHQLWLSSPFTDHPSELAFNYVISIRLLRSQSHFCILSYFSNPSTGSPKRRCL</sequence>
<proteinExistence type="predicted"/>
<reference evidence="2 3" key="1">
    <citation type="submission" date="2019-05" db="EMBL/GenBank/DDBJ databases">
        <title>Another draft genome of Portunus trituberculatus and its Hox gene families provides insights of decapod evolution.</title>
        <authorList>
            <person name="Jeong J.-H."/>
            <person name="Song I."/>
            <person name="Kim S."/>
            <person name="Choi T."/>
            <person name="Kim D."/>
            <person name="Ryu S."/>
            <person name="Kim W."/>
        </authorList>
    </citation>
    <scope>NUCLEOTIDE SEQUENCE [LARGE SCALE GENOMIC DNA]</scope>
    <source>
        <tissue evidence="2">Muscle</tissue>
    </source>
</reference>
<evidence type="ECO:0000313" key="2">
    <source>
        <dbReference type="EMBL" id="MPC31624.1"/>
    </source>
</evidence>
<dbReference type="AlphaFoldDB" id="A0A5B7EGH3"/>
<evidence type="ECO:0000313" key="3">
    <source>
        <dbReference type="Proteomes" id="UP000324222"/>
    </source>
</evidence>
<name>A0A5B7EGH3_PORTR</name>
<gene>
    <name evidence="2" type="ORF">E2C01_024919</name>
</gene>
<organism evidence="2 3">
    <name type="scientific">Portunus trituberculatus</name>
    <name type="common">Swimming crab</name>
    <name type="synonym">Neptunus trituberculatus</name>
    <dbReference type="NCBI Taxonomy" id="210409"/>
    <lineage>
        <taxon>Eukaryota</taxon>
        <taxon>Metazoa</taxon>
        <taxon>Ecdysozoa</taxon>
        <taxon>Arthropoda</taxon>
        <taxon>Crustacea</taxon>
        <taxon>Multicrustacea</taxon>
        <taxon>Malacostraca</taxon>
        <taxon>Eumalacostraca</taxon>
        <taxon>Eucarida</taxon>
        <taxon>Decapoda</taxon>
        <taxon>Pleocyemata</taxon>
        <taxon>Brachyura</taxon>
        <taxon>Eubrachyura</taxon>
        <taxon>Portunoidea</taxon>
        <taxon>Portunidae</taxon>
        <taxon>Portuninae</taxon>
        <taxon>Portunus</taxon>
    </lineage>
</organism>
<evidence type="ECO:0000256" key="1">
    <source>
        <dbReference type="SAM" id="MobiDB-lite"/>
    </source>
</evidence>
<feature type="region of interest" description="Disordered" evidence="1">
    <location>
        <begin position="1"/>
        <end position="20"/>
    </location>
</feature>